<dbReference type="EMBL" id="CP002955">
    <property type="protein sequence ID" value="AEL24265.1"/>
    <property type="molecule type" value="Genomic_DNA"/>
</dbReference>
<evidence type="ECO:0000313" key="3">
    <source>
        <dbReference type="Proteomes" id="UP000001635"/>
    </source>
</evidence>
<dbReference type="Proteomes" id="UP000001635">
    <property type="component" value="Chromosome"/>
</dbReference>
<proteinExistence type="predicted"/>
<dbReference type="eggNOG" id="COG1216">
    <property type="taxonomic scope" value="Bacteria"/>
</dbReference>
<dbReference type="KEGG" id="cmr:Cycma_0487"/>
<dbReference type="RefSeq" id="WP_014018564.1">
    <property type="nucleotide sequence ID" value="NC_015914.1"/>
</dbReference>
<dbReference type="OrthoDB" id="396512at2"/>
<dbReference type="InterPro" id="IPR050834">
    <property type="entry name" value="Glycosyltransf_2"/>
</dbReference>
<gene>
    <name evidence="2" type="ordered locus">Cycma_0487</name>
</gene>
<dbReference type="InterPro" id="IPR029044">
    <property type="entry name" value="Nucleotide-diphossugar_trans"/>
</dbReference>
<dbReference type="InterPro" id="IPR001173">
    <property type="entry name" value="Glyco_trans_2-like"/>
</dbReference>
<dbReference type="PANTHER" id="PTHR43685">
    <property type="entry name" value="GLYCOSYLTRANSFERASE"/>
    <property type="match status" value="1"/>
</dbReference>
<dbReference type="GO" id="GO:0016740">
    <property type="term" value="F:transferase activity"/>
    <property type="evidence" value="ECO:0007669"/>
    <property type="project" value="UniProtKB-KW"/>
</dbReference>
<dbReference type="AlphaFoldDB" id="G0IWS3"/>
<dbReference type="Gene3D" id="3.90.550.10">
    <property type="entry name" value="Spore Coat Polysaccharide Biosynthesis Protein SpsA, Chain A"/>
    <property type="match status" value="1"/>
</dbReference>
<organism evidence="2 3">
    <name type="scientific">Cyclobacterium marinum (strain ATCC 25205 / DSM 745 / LMG 13164 / NCIMB 1802)</name>
    <name type="common">Flectobacillus marinus</name>
    <dbReference type="NCBI Taxonomy" id="880070"/>
    <lineage>
        <taxon>Bacteria</taxon>
        <taxon>Pseudomonadati</taxon>
        <taxon>Bacteroidota</taxon>
        <taxon>Cytophagia</taxon>
        <taxon>Cytophagales</taxon>
        <taxon>Cyclobacteriaceae</taxon>
        <taxon>Cyclobacterium</taxon>
    </lineage>
</organism>
<keyword evidence="3" id="KW-1185">Reference proteome</keyword>
<protein>
    <submittedName>
        <fullName evidence="2">Glycosyl transferase family 2</fullName>
    </submittedName>
</protein>
<accession>G0IWS3</accession>
<dbReference type="Pfam" id="PF00535">
    <property type="entry name" value="Glycos_transf_2"/>
    <property type="match status" value="1"/>
</dbReference>
<keyword evidence="2" id="KW-0808">Transferase</keyword>
<name>G0IWS3_CYCMS</name>
<dbReference type="PANTHER" id="PTHR43685:SF2">
    <property type="entry name" value="GLYCOSYLTRANSFERASE 2-LIKE DOMAIN-CONTAINING PROTEIN"/>
    <property type="match status" value="1"/>
</dbReference>
<feature type="domain" description="Glycosyltransferase 2-like" evidence="1">
    <location>
        <begin position="19"/>
        <end position="145"/>
    </location>
</feature>
<dbReference type="HOGENOM" id="CLU_025996_0_4_10"/>
<reference evidence="3" key="1">
    <citation type="submission" date="2011-07" db="EMBL/GenBank/DDBJ databases">
        <title>The complete genome of Cyclobacterium marinum DSM 745.</title>
        <authorList>
            <person name="Lucas S."/>
            <person name="Han J."/>
            <person name="Lapidus A."/>
            <person name="Bruce D."/>
            <person name="Goodwin L."/>
            <person name="Pitluck S."/>
            <person name="Peters L."/>
            <person name="Kyrpides N."/>
            <person name="Mavromatis K."/>
            <person name="Ivanova N."/>
            <person name="Ovchinnikova G."/>
            <person name="Chertkov O."/>
            <person name="Detter J.C."/>
            <person name="Tapia R."/>
            <person name="Han C."/>
            <person name="Land M."/>
            <person name="Hauser L."/>
            <person name="Markowitz V."/>
            <person name="Cheng J.-F."/>
            <person name="Hugenholtz P."/>
            <person name="Woyke T."/>
            <person name="Wu D."/>
            <person name="Tindall B."/>
            <person name="Schuetze A."/>
            <person name="Brambilla E."/>
            <person name="Klenk H.-P."/>
            <person name="Eisen J.A."/>
        </authorList>
    </citation>
    <scope>NUCLEOTIDE SEQUENCE [LARGE SCALE GENOMIC DNA]</scope>
    <source>
        <strain evidence="3">ATCC 25205 / DSM 745 / LMG 13164 / NCIMB 1802</strain>
    </source>
</reference>
<sequence>MKKSSLSAGMQTKEKSLVTVICTCYNQAEYVVQALESLVSQTYRPIELLIVDNGSKDHSKSKIISWVKENCNEIPIKAFFHEKKMNYCKAFNQAFANSEGEYIVDLAADDFFEPKHLEFAISHLNQSDAKVYFCNSLEHFPNGETQTFYPTDAFGKASKKVASGDVFAELIRRYAISSPTLVMDAGAFREIGCYDENLNYEDFDILVRMSSKYSFVYGDHITVNKRILQESLSQQQYRSKKSQLLPSTYLVCEKLATMVTTKTEKKALQQRLIHEIKHATASANFDVAQKMLTLYRKLFPFGLSYMFFYLWTKAKIDVSAMYEKWRLKHFK</sequence>
<dbReference type="STRING" id="880070.Cycma_0487"/>
<evidence type="ECO:0000313" key="2">
    <source>
        <dbReference type="EMBL" id="AEL24265.1"/>
    </source>
</evidence>
<evidence type="ECO:0000259" key="1">
    <source>
        <dbReference type="Pfam" id="PF00535"/>
    </source>
</evidence>
<dbReference type="SUPFAM" id="SSF53448">
    <property type="entry name" value="Nucleotide-diphospho-sugar transferases"/>
    <property type="match status" value="1"/>
</dbReference>